<dbReference type="InterPro" id="IPR020751">
    <property type="entry name" value="aa-tRNA-synth_I_codon-bd_sub2"/>
</dbReference>
<dbReference type="SUPFAM" id="SSF48163">
    <property type="entry name" value="An anticodon-binding domain of class I aminoacyl-tRNA synthetases"/>
    <property type="match status" value="1"/>
</dbReference>
<dbReference type="RefSeq" id="WP_054968817.1">
    <property type="nucleotide sequence ID" value="NZ_LJCO01000040.1"/>
</dbReference>
<dbReference type="AlphaFoldDB" id="A0A0P9GSV4"/>
<evidence type="ECO:0000313" key="10">
    <source>
        <dbReference type="EMBL" id="KPV44172.1"/>
    </source>
</evidence>
<feature type="binding site" evidence="7">
    <location>
        <position position="133"/>
    </location>
    <ligand>
        <name>Zn(2+)</name>
        <dbReference type="ChEBI" id="CHEBI:29105"/>
    </ligand>
</feature>
<keyword evidence="6 7" id="KW-0030">Aminoacyl-tRNA synthetase</keyword>
<comment type="subunit">
    <text evidence="7">Monomer.</text>
</comment>
<dbReference type="PANTHER" id="PTHR43311">
    <property type="entry name" value="GLUTAMATE--TRNA LIGASE"/>
    <property type="match status" value="1"/>
</dbReference>
<evidence type="ECO:0000256" key="5">
    <source>
        <dbReference type="ARBA" id="ARBA00022917"/>
    </source>
</evidence>
<keyword evidence="2 7" id="KW-0436">Ligase</keyword>
<dbReference type="PATRIC" id="fig|471514.4.peg.965"/>
<dbReference type="HAMAP" id="MF_00022">
    <property type="entry name" value="Glu_tRNA_synth_type1"/>
    <property type="match status" value="1"/>
</dbReference>
<keyword evidence="11" id="KW-1185">Reference proteome</keyword>
<dbReference type="Gene3D" id="1.10.10.350">
    <property type="match status" value="1"/>
</dbReference>
<feature type="domain" description="Aminoacyl-tRNA synthetase class I anticodon-binding" evidence="9">
    <location>
        <begin position="353"/>
        <end position="479"/>
    </location>
</feature>
<evidence type="ECO:0000313" key="11">
    <source>
        <dbReference type="Proteomes" id="UP000050482"/>
    </source>
</evidence>
<comment type="caution">
    <text evidence="10">The sequence shown here is derived from an EMBL/GenBank/DDBJ whole genome shotgun (WGS) entry which is preliminary data.</text>
</comment>
<dbReference type="OrthoDB" id="9807503at2"/>
<dbReference type="PROSITE" id="PS00178">
    <property type="entry name" value="AA_TRNA_LIGASE_I"/>
    <property type="match status" value="1"/>
</dbReference>
<dbReference type="InterPro" id="IPR000924">
    <property type="entry name" value="Glu/Gln-tRNA-synth"/>
</dbReference>
<keyword evidence="7" id="KW-0862">Zinc</keyword>
<dbReference type="GO" id="GO:0005829">
    <property type="term" value="C:cytosol"/>
    <property type="evidence" value="ECO:0007669"/>
    <property type="project" value="TreeGrafter"/>
</dbReference>
<feature type="binding site" evidence="7">
    <location>
        <position position="135"/>
    </location>
    <ligand>
        <name>Zn(2+)</name>
        <dbReference type="ChEBI" id="CHEBI:29105"/>
    </ligand>
</feature>
<sequence length="491" mass="55902">MSVRVRYAPSPTGHLHIGGVRTALFNYLFAKHHDGAFILRIEDTDLERNVVGAEDEMLDGFRWLGFEWAEGPDTGGQYGPYRCTERLPIYQEHLARLAKVGAVYPCYCTPEELQADKELAAQDGRVARYSGRCRHLTTEQRRALEQEGRKPSWRFAIPPGETILFEDLVRGEVSFETDELSDFVVMKSNDIPTYQFQVVVDDALMKITHVIRGEEHLSNTPWQILVYRALGYEEPRFAHLPQVLNSDRKKLSKRDPNVQPVHVYREKGYLPEAIVNFLALLGWSPGGEEELLSLDDLVQRFDLDRVSRSGAVFDTQKLQWMASTYIKKLPVEVLTDLVRVQLERFGWELPPHGTGEWLVNVVGLYQEKMACAEDFVGLAKTFFESEMQLDEEALQVLADPVARQVVKRYLELAESDTEWTPEASRLRFKQIQSELGVKGRQLFMPVRAAVSGTVHGPDLQLTITCLSKPWVLERAKKALSHVDKQGSDASQ</sequence>
<comment type="cofactor">
    <cofactor evidence="7">
        <name>Zn(2+)</name>
        <dbReference type="ChEBI" id="CHEBI:29105"/>
    </cofactor>
    <text evidence="7">Binds 1 zinc ion per subunit.</text>
</comment>
<dbReference type="CDD" id="cd00808">
    <property type="entry name" value="GluRS_core"/>
    <property type="match status" value="1"/>
</dbReference>
<feature type="binding site" evidence="7">
    <location>
        <position position="106"/>
    </location>
    <ligand>
        <name>Zn(2+)</name>
        <dbReference type="ChEBI" id="CHEBI:29105"/>
    </ligand>
</feature>
<dbReference type="Proteomes" id="UP000050482">
    <property type="component" value="Unassembled WGS sequence"/>
</dbReference>
<dbReference type="GO" id="GO:0006424">
    <property type="term" value="P:glutamyl-tRNA aminoacylation"/>
    <property type="evidence" value="ECO:0007669"/>
    <property type="project" value="UniProtKB-UniRule"/>
</dbReference>
<accession>A0A0P9GSV4</accession>
<name>A0A0P9GSV4_9BACL</name>
<dbReference type="InterPro" id="IPR049940">
    <property type="entry name" value="GluQ/Sye"/>
</dbReference>
<dbReference type="NCBIfam" id="TIGR00464">
    <property type="entry name" value="gltX_bact"/>
    <property type="match status" value="1"/>
</dbReference>
<feature type="binding site" evidence="7">
    <location>
        <position position="108"/>
    </location>
    <ligand>
        <name>Zn(2+)</name>
        <dbReference type="ChEBI" id="CHEBI:29105"/>
    </ligand>
</feature>
<dbReference type="GO" id="GO:0008270">
    <property type="term" value="F:zinc ion binding"/>
    <property type="evidence" value="ECO:0007669"/>
    <property type="project" value="UniProtKB-UniRule"/>
</dbReference>
<evidence type="ECO:0000256" key="4">
    <source>
        <dbReference type="ARBA" id="ARBA00022840"/>
    </source>
</evidence>
<dbReference type="EMBL" id="LJCO01000040">
    <property type="protein sequence ID" value="KPV44172.1"/>
    <property type="molecule type" value="Genomic_DNA"/>
</dbReference>
<evidence type="ECO:0000256" key="2">
    <source>
        <dbReference type="ARBA" id="ARBA00022598"/>
    </source>
</evidence>
<dbReference type="GO" id="GO:0005524">
    <property type="term" value="F:ATP binding"/>
    <property type="evidence" value="ECO:0007669"/>
    <property type="project" value="UniProtKB-UniRule"/>
</dbReference>
<feature type="short sequence motif" description="'HIGH' region" evidence="7">
    <location>
        <begin position="9"/>
        <end position="19"/>
    </location>
</feature>
<dbReference type="InterPro" id="IPR008925">
    <property type="entry name" value="aa_tRNA-synth_I_cd-bd_sf"/>
</dbReference>
<dbReference type="FunFam" id="3.40.50.620:FF:000045">
    <property type="entry name" value="Glutamate--tRNA ligase, mitochondrial"/>
    <property type="match status" value="1"/>
</dbReference>
<reference evidence="10 11" key="1">
    <citation type="submission" date="2015-09" db="EMBL/GenBank/DDBJ databases">
        <title>Draft genome sequence of Alicyclobacillus ferrooxydans DSM 22381.</title>
        <authorList>
            <person name="Hemp J."/>
        </authorList>
    </citation>
    <scope>NUCLEOTIDE SEQUENCE [LARGE SCALE GENOMIC DNA]</scope>
    <source>
        <strain evidence="10 11">TC-34</strain>
    </source>
</reference>
<keyword evidence="4 7" id="KW-0067">ATP-binding</keyword>
<dbReference type="InterPro" id="IPR033910">
    <property type="entry name" value="GluRS_core"/>
</dbReference>
<keyword evidence="7" id="KW-0963">Cytoplasm</keyword>
<evidence type="ECO:0000256" key="6">
    <source>
        <dbReference type="ARBA" id="ARBA00023146"/>
    </source>
</evidence>
<evidence type="ECO:0000256" key="3">
    <source>
        <dbReference type="ARBA" id="ARBA00022741"/>
    </source>
</evidence>
<comment type="catalytic activity">
    <reaction evidence="7">
        <text>tRNA(Glu) + L-glutamate + ATP = L-glutamyl-tRNA(Glu) + AMP + diphosphate</text>
        <dbReference type="Rhea" id="RHEA:23540"/>
        <dbReference type="Rhea" id="RHEA-COMP:9663"/>
        <dbReference type="Rhea" id="RHEA-COMP:9680"/>
        <dbReference type="ChEBI" id="CHEBI:29985"/>
        <dbReference type="ChEBI" id="CHEBI:30616"/>
        <dbReference type="ChEBI" id="CHEBI:33019"/>
        <dbReference type="ChEBI" id="CHEBI:78442"/>
        <dbReference type="ChEBI" id="CHEBI:78520"/>
        <dbReference type="ChEBI" id="CHEBI:456215"/>
        <dbReference type="EC" id="6.1.1.17"/>
    </reaction>
</comment>
<feature type="domain" description="Glutamyl/glutaminyl-tRNA synthetase class Ib catalytic" evidence="8">
    <location>
        <begin position="3"/>
        <end position="320"/>
    </location>
</feature>
<dbReference type="Gene3D" id="3.40.50.620">
    <property type="entry name" value="HUPs"/>
    <property type="match status" value="1"/>
</dbReference>
<evidence type="ECO:0000256" key="7">
    <source>
        <dbReference type="HAMAP-Rule" id="MF_00022"/>
    </source>
</evidence>
<proteinExistence type="inferred from homology"/>
<dbReference type="STRING" id="471514.AN477_08895"/>
<comment type="similarity">
    <text evidence="1 7">Belongs to the class-I aminoacyl-tRNA synthetase family. Glutamate--tRNA ligase type 1 subfamily.</text>
</comment>
<evidence type="ECO:0000259" key="8">
    <source>
        <dbReference type="Pfam" id="PF00749"/>
    </source>
</evidence>
<protein>
    <recommendedName>
        <fullName evidence="7">Glutamate--tRNA ligase</fullName>
        <ecNumber evidence="7">6.1.1.17</ecNumber>
    </recommendedName>
    <alternativeName>
        <fullName evidence="7">Glutamyl-tRNA synthetase</fullName>
        <shortName evidence="7">GluRS</shortName>
    </alternativeName>
</protein>
<dbReference type="Pfam" id="PF19269">
    <property type="entry name" value="Anticodon_2"/>
    <property type="match status" value="1"/>
</dbReference>
<gene>
    <name evidence="7" type="primary">gltX</name>
    <name evidence="10" type="ORF">AN477_08895</name>
</gene>
<dbReference type="GO" id="GO:0000049">
    <property type="term" value="F:tRNA binding"/>
    <property type="evidence" value="ECO:0007669"/>
    <property type="project" value="InterPro"/>
</dbReference>
<dbReference type="InterPro" id="IPR001412">
    <property type="entry name" value="aa-tRNA-synth_I_CS"/>
</dbReference>
<feature type="short sequence motif" description="'KMSKS' region" evidence="7">
    <location>
        <begin position="250"/>
        <end position="254"/>
    </location>
</feature>
<keyword evidence="3 7" id="KW-0547">Nucleotide-binding</keyword>
<dbReference type="GO" id="GO:0004818">
    <property type="term" value="F:glutamate-tRNA ligase activity"/>
    <property type="evidence" value="ECO:0007669"/>
    <property type="project" value="UniProtKB-UniRule"/>
</dbReference>
<keyword evidence="5 7" id="KW-0648">Protein biosynthesis</keyword>
<organism evidence="10 11">
    <name type="scientific">Alicyclobacillus ferrooxydans</name>
    <dbReference type="NCBI Taxonomy" id="471514"/>
    <lineage>
        <taxon>Bacteria</taxon>
        <taxon>Bacillati</taxon>
        <taxon>Bacillota</taxon>
        <taxon>Bacilli</taxon>
        <taxon>Bacillales</taxon>
        <taxon>Alicyclobacillaceae</taxon>
        <taxon>Alicyclobacillus</taxon>
    </lineage>
</organism>
<dbReference type="InterPro" id="IPR045462">
    <property type="entry name" value="aa-tRNA-synth_I_cd-bd"/>
</dbReference>
<comment type="subcellular location">
    <subcellularLocation>
        <location evidence="7">Cytoplasm</location>
    </subcellularLocation>
</comment>
<dbReference type="InterPro" id="IPR020058">
    <property type="entry name" value="Glu/Gln-tRNA-synth_Ib_cat-dom"/>
</dbReference>
<evidence type="ECO:0000256" key="1">
    <source>
        <dbReference type="ARBA" id="ARBA00007894"/>
    </source>
</evidence>
<dbReference type="EC" id="6.1.1.17" evidence="7"/>
<dbReference type="SUPFAM" id="SSF52374">
    <property type="entry name" value="Nucleotidylyl transferase"/>
    <property type="match status" value="1"/>
</dbReference>
<feature type="binding site" evidence="7">
    <location>
        <position position="253"/>
    </location>
    <ligand>
        <name>ATP</name>
        <dbReference type="ChEBI" id="CHEBI:30616"/>
    </ligand>
</feature>
<evidence type="ECO:0000259" key="9">
    <source>
        <dbReference type="Pfam" id="PF19269"/>
    </source>
</evidence>
<dbReference type="PRINTS" id="PR00987">
    <property type="entry name" value="TRNASYNTHGLU"/>
</dbReference>
<dbReference type="Pfam" id="PF00749">
    <property type="entry name" value="tRNA-synt_1c"/>
    <property type="match status" value="1"/>
</dbReference>
<dbReference type="InterPro" id="IPR004527">
    <property type="entry name" value="Glu-tRNA-ligase_bac/mito"/>
</dbReference>
<dbReference type="PANTHER" id="PTHR43311:SF2">
    <property type="entry name" value="GLUTAMATE--TRNA LIGASE, MITOCHONDRIAL-RELATED"/>
    <property type="match status" value="1"/>
</dbReference>
<comment type="function">
    <text evidence="7">Catalyzes the attachment of glutamate to tRNA(Glu) in a two-step reaction: glutamate is first activated by ATP to form Glu-AMP and then transferred to the acceptor end of tRNA(Glu).</text>
</comment>
<keyword evidence="7" id="KW-0479">Metal-binding</keyword>
<dbReference type="InterPro" id="IPR014729">
    <property type="entry name" value="Rossmann-like_a/b/a_fold"/>
</dbReference>